<dbReference type="Proteomes" id="UP000269923">
    <property type="component" value="Unassembled WGS sequence"/>
</dbReference>
<gene>
    <name evidence="2" type="ORF">EII21_06700</name>
</gene>
<dbReference type="EMBL" id="RQYC01000008">
    <property type="protein sequence ID" value="RRD90101.1"/>
    <property type="molecule type" value="Genomic_DNA"/>
</dbReference>
<evidence type="ECO:0000313" key="3">
    <source>
        <dbReference type="Proteomes" id="UP000269923"/>
    </source>
</evidence>
<evidence type="ECO:0000313" key="2">
    <source>
        <dbReference type="EMBL" id="RRD90101.1"/>
    </source>
</evidence>
<dbReference type="OrthoDB" id="9813502at2"/>
<feature type="domain" description="Phage head morphogenesis" evidence="1">
    <location>
        <begin position="55"/>
        <end position="183"/>
    </location>
</feature>
<accession>A0A3P2A3R9</accession>
<protein>
    <recommendedName>
        <fullName evidence="1">Phage head morphogenesis domain-containing protein</fullName>
    </recommendedName>
</protein>
<dbReference type="Pfam" id="PF04233">
    <property type="entry name" value="Phage_Mu_F"/>
    <property type="match status" value="1"/>
</dbReference>
<organism evidence="2 3">
    <name type="scientific">Conchiformibius steedae</name>
    <dbReference type="NCBI Taxonomy" id="153493"/>
    <lineage>
        <taxon>Bacteria</taxon>
        <taxon>Pseudomonadati</taxon>
        <taxon>Pseudomonadota</taxon>
        <taxon>Betaproteobacteria</taxon>
        <taxon>Neisseriales</taxon>
        <taxon>Neisseriaceae</taxon>
        <taxon>Conchiformibius</taxon>
    </lineage>
</organism>
<dbReference type="AlphaFoldDB" id="A0A3P2A3R9"/>
<evidence type="ECO:0000259" key="1">
    <source>
        <dbReference type="Pfam" id="PF04233"/>
    </source>
</evidence>
<dbReference type="RefSeq" id="WP_124794975.1">
    <property type="nucleotide sequence ID" value="NZ_RQYC01000008.1"/>
</dbReference>
<dbReference type="InterPro" id="IPR006528">
    <property type="entry name" value="Phage_head_morphogenesis_dom"/>
</dbReference>
<comment type="caution">
    <text evidence="2">The sequence shown here is derived from an EMBL/GenBank/DDBJ whole genome shotgun (WGS) entry which is preliminary data.</text>
</comment>
<name>A0A3P2A3R9_9NEIS</name>
<proteinExistence type="predicted"/>
<keyword evidence="3" id="KW-1185">Reference proteome</keyword>
<sequence length="569" mass="65958">MSVQFTSLLDRAAYEHLAGRELLPSFSHYDVWLYEHSVGFAVAKMMDMDLLAETKAALQTAMQNGTAYRDFEKRLKPFLMARGWWGEQVMTDPADGVAKTVQLGSTRRLRVIFQTNMATAYAAGRWQRIQEYQDDFPFLKYIPSVAEQKRQSHMSYYNRIWRVSDPIWQTIYPPNGYGCQCTVRQLTEAQALRERSEDIAKNPDAFDSQQLENHRKGVIEDGQEHIEWVEFTNPRTGQTVQVPFDITPTFAHNHAKRLDNLLDLAAEKHGEVYQAGLARDLVDYMVNRGDVDYQFKDLFDRRPDIDPKLFDSSDSIIAEGRRIARKYAKTLIAAYRKGEPHLGVIDVMRAEGVPLNGKVTMWSPSDKGAEEFRNAVRRYPRDWVEKANQYAKVVLMDADFRAYSQIMSKKRLKELLADKDYQSLHAAIKNKQIQSGDNLIIREYQAHPAFRISTHIHEYGHHLQDAMPELDALFTKLWQERTKGKPTRSLSDIPPYDEIYPYNEKGKDGNFPNKYYGKMYGNEYNPQPYEMLTMTFESLLGGDMERAEELKNNLPFLYFGLALLVRYKP</sequence>
<reference evidence="2 3" key="1">
    <citation type="submission" date="2018-11" db="EMBL/GenBank/DDBJ databases">
        <title>Genomes From Bacteria Associated with the Canine Oral Cavity: a Test Case for Automated Genome-Based Taxonomic Assignment.</title>
        <authorList>
            <person name="Coil D.A."/>
            <person name="Jospin G."/>
            <person name="Darling A.E."/>
            <person name="Wallis C."/>
            <person name="Davis I.J."/>
            <person name="Harris S."/>
            <person name="Eisen J.A."/>
            <person name="Holcombe L.J."/>
            <person name="O'Flynn C."/>
        </authorList>
    </citation>
    <scope>NUCLEOTIDE SEQUENCE [LARGE SCALE GENOMIC DNA]</scope>
    <source>
        <strain evidence="2 3">COT-280</strain>
    </source>
</reference>